<dbReference type="EMBL" id="OU963868">
    <property type="protein sequence ID" value="CAH0774941.1"/>
    <property type="molecule type" value="Genomic_DNA"/>
</dbReference>
<accession>A0A9P0CD40</accession>
<dbReference type="AlphaFoldDB" id="A0A9P0CD40"/>
<organism evidence="2 3">
    <name type="scientific">Bemisia tabaci</name>
    <name type="common">Sweetpotato whitefly</name>
    <name type="synonym">Aleurodes tabaci</name>
    <dbReference type="NCBI Taxonomy" id="7038"/>
    <lineage>
        <taxon>Eukaryota</taxon>
        <taxon>Metazoa</taxon>
        <taxon>Ecdysozoa</taxon>
        <taxon>Arthropoda</taxon>
        <taxon>Hexapoda</taxon>
        <taxon>Insecta</taxon>
        <taxon>Pterygota</taxon>
        <taxon>Neoptera</taxon>
        <taxon>Paraneoptera</taxon>
        <taxon>Hemiptera</taxon>
        <taxon>Sternorrhyncha</taxon>
        <taxon>Aleyrodoidea</taxon>
        <taxon>Aleyrodidae</taxon>
        <taxon>Aleyrodinae</taxon>
        <taxon>Bemisia</taxon>
    </lineage>
</organism>
<reference evidence="2" key="1">
    <citation type="submission" date="2021-12" db="EMBL/GenBank/DDBJ databases">
        <authorList>
            <person name="King R."/>
        </authorList>
    </citation>
    <scope>NUCLEOTIDE SEQUENCE</scope>
</reference>
<gene>
    <name evidence="2" type="ORF">BEMITA_LOCUS11216</name>
</gene>
<feature type="region of interest" description="Disordered" evidence="1">
    <location>
        <begin position="17"/>
        <end position="37"/>
    </location>
</feature>
<sequence length="105" mass="12174">MSFRSFFSPKMAPIERIHLQTQSKEECEVRNQDPDEQLKKLGSLQRERSSSSDSNECFKSFFAPKMAPIKKIRPETVSQEKCKAQDHHAYVHSRLYPQTMVDAPS</sequence>
<dbReference type="Proteomes" id="UP001152759">
    <property type="component" value="Chromosome 7"/>
</dbReference>
<keyword evidence="3" id="KW-1185">Reference proteome</keyword>
<proteinExistence type="predicted"/>
<name>A0A9P0CD40_BEMTA</name>
<evidence type="ECO:0000313" key="2">
    <source>
        <dbReference type="EMBL" id="CAH0774941.1"/>
    </source>
</evidence>
<protein>
    <submittedName>
        <fullName evidence="2">Uncharacterized protein</fullName>
    </submittedName>
</protein>
<evidence type="ECO:0000256" key="1">
    <source>
        <dbReference type="SAM" id="MobiDB-lite"/>
    </source>
</evidence>
<evidence type="ECO:0000313" key="3">
    <source>
        <dbReference type="Proteomes" id="UP001152759"/>
    </source>
</evidence>